<dbReference type="Proteomes" id="UP001194468">
    <property type="component" value="Unassembled WGS sequence"/>
</dbReference>
<accession>A0AAD4BC55</accession>
<evidence type="ECO:0000313" key="3">
    <source>
        <dbReference type="Proteomes" id="UP001194468"/>
    </source>
</evidence>
<reference evidence="2" key="2">
    <citation type="journal article" date="2020" name="Nat. Commun.">
        <title>Large-scale genome sequencing of mycorrhizal fungi provides insights into the early evolution of symbiotic traits.</title>
        <authorList>
            <person name="Miyauchi S."/>
            <person name="Kiss E."/>
            <person name="Kuo A."/>
            <person name="Drula E."/>
            <person name="Kohler A."/>
            <person name="Sanchez-Garcia M."/>
            <person name="Morin E."/>
            <person name="Andreopoulos B."/>
            <person name="Barry K.W."/>
            <person name="Bonito G."/>
            <person name="Buee M."/>
            <person name="Carver A."/>
            <person name="Chen C."/>
            <person name="Cichocki N."/>
            <person name="Clum A."/>
            <person name="Culley D."/>
            <person name="Crous P.W."/>
            <person name="Fauchery L."/>
            <person name="Girlanda M."/>
            <person name="Hayes R.D."/>
            <person name="Keri Z."/>
            <person name="LaButti K."/>
            <person name="Lipzen A."/>
            <person name="Lombard V."/>
            <person name="Magnuson J."/>
            <person name="Maillard F."/>
            <person name="Murat C."/>
            <person name="Nolan M."/>
            <person name="Ohm R.A."/>
            <person name="Pangilinan J."/>
            <person name="Pereira M.F."/>
            <person name="Perotto S."/>
            <person name="Peter M."/>
            <person name="Pfister S."/>
            <person name="Riley R."/>
            <person name="Sitrit Y."/>
            <person name="Stielow J.B."/>
            <person name="Szollosi G."/>
            <person name="Zifcakova L."/>
            <person name="Stursova M."/>
            <person name="Spatafora J.W."/>
            <person name="Tedersoo L."/>
            <person name="Vaario L.M."/>
            <person name="Yamada A."/>
            <person name="Yan M."/>
            <person name="Wang P."/>
            <person name="Xu J."/>
            <person name="Bruns T."/>
            <person name="Baldrian P."/>
            <person name="Vilgalys R."/>
            <person name="Dunand C."/>
            <person name="Henrissat B."/>
            <person name="Grigoriev I.V."/>
            <person name="Hibbett D."/>
            <person name="Nagy L.G."/>
            <person name="Martin F.M."/>
        </authorList>
    </citation>
    <scope>NUCLEOTIDE SEQUENCE</scope>
    <source>
        <strain evidence="2">BED1</strain>
    </source>
</reference>
<dbReference type="EMBL" id="WHUW01000173">
    <property type="protein sequence ID" value="KAF8419611.1"/>
    <property type="molecule type" value="Genomic_DNA"/>
</dbReference>
<proteinExistence type="predicted"/>
<protein>
    <submittedName>
        <fullName evidence="2">Uncharacterized protein</fullName>
    </submittedName>
</protein>
<gene>
    <name evidence="2" type="ORF">L210DRAFT_3576678</name>
</gene>
<sequence length="97" mass="10711">MPFLEADCKGHQKPVHSQILCILPQGQKMWNGEVRHGGRGVNWGEGKRMGDSIPFNEFEAFSRAIIPLLSIFGPGEKSSRRSGGPGIIGHAMKWRKA</sequence>
<comment type="caution">
    <text evidence="2">The sequence shown here is derived from an EMBL/GenBank/DDBJ whole genome shotgun (WGS) entry which is preliminary data.</text>
</comment>
<name>A0AAD4BC55_BOLED</name>
<dbReference type="AlphaFoldDB" id="A0AAD4BC55"/>
<feature type="region of interest" description="Disordered" evidence="1">
    <location>
        <begin position="76"/>
        <end position="97"/>
    </location>
</feature>
<keyword evidence="3" id="KW-1185">Reference proteome</keyword>
<reference evidence="2" key="1">
    <citation type="submission" date="2019-10" db="EMBL/GenBank/DDBJ databases">
        <authorList>
            <consortium name="DOE Joint Genome Institute"/>
            <person name="Kuo A."/>
            <person name="Miyauchi S."/>
            <person name="Kiss E."/>
            <person name="Drula E."/>
            <person name="Kohler A."/>
            <person name="Sanchez-Garcia M."/>
            <person name="Andreopoulos B."/>
            <person name="Barry K.W."/>
            <person name="Bonito G."/>
            <person name="Buee M."/>
            <person name="Carver A."/>
            <person name="Chen C."/>
            <person name="Cichocki N."/>
            <person name="Clum A."/>
            <person name="Culley D."/>
            <person name="Crous P.W."/>
            <person name="Fauchery L."/>
            <person name="Girlanda M."/>
            <person name="Hayes R."/>
            <person name="Keri Z."/>
            <person name="LaButti K."/>
            <person name="Lipzen A."/>
            <person name="Lombard V."/>
            <person name="Magnuson J."/>
            <person name="Maillard F."/>
            <person name="Morin E."/>
            <person name="Murat C."/>
            <person name="Nolan M."/>
            <person name="Ohm R."/>
            <person name="Pangilinan J."/>
            <person name="Pereira M."/>
            <person name="Perotto S."/>
            <person name="Peter M."/>
            <person name="Riley R."/>
            <person name="Sitrit Y."/>
            <person name="Stielow B."/>
            <person name="Szollosi G."/>
            <person name="Zifcakova L."/>
            <person name="Stursova M."/>
            <person name="Spatafora J.W."/>
            <person name="Tedersoo L."/>
            <person name="Vaario L.-M."/>
            <person name="Yamada A."/>
            <person name="Yan M."/>
            <person name="Wang P."/>
            <person name="Xu J."/>
            <person name="Bruns T."/>
            <person name="Baldrian P."/>
            <person name="Vilgalys R."/>
            <person name="Henrissat B."/>
            <person name="Grigoriev I.V."/>
            <person name="Hibbett D."/>
            <person name="Nagy L.G."/>
            <person name="Martin F.M."/>
        </authorList>
    </citation>
    <scope>NUCLEOTIDE SEQUENCE</scope>
    <source>
        <strain evidence="2">BED1</strain>
    </source>
</reference>
<evidence type="ECO:0000313" key="2">
    <source>
        <dbReference type="EMBL" id="KAF8419611.1"/>
    </source>
</evidence>
<organism evidence="2 3">
    <name type="scientific">Boletus edulis BED1</name>
    <dbReference type="NCBI Taxonomy" id="1328754"/>
    <lineage>
        <taxon>Eukaryota</taxon>
        <taxon>Fungi</taxon>
        <taxon>Dikarya</taxon>
        <taxon>Basidiomycota</taxon>
        <taxon>Agaricomycotina</taxon>
        <taxon>Agaricomycetes</taxon>
        <taxon>Agaricomycetidae</taxon>
        <taxon>Boletales</taxon>
        <taxon>Boletineae</taxon>
        <taxon>Boletaceae</taxon>
        <taxon>Boletoideae</taxon>
        <taxon>Boletus</taxon>
    </lineage>
</organism>
<evidence type="ECO:0000256" key="1">
    <source>
        <dbReference type="SAM" id="MobiDB-lite"/>
    </source>
</evidence>